<dbReference type="EMBL" id="JBDFQZ010000005">
    <property type="protein sequence ID" value="KAK9724611.1"/>
    <property type="molecule type" value="Genomic_DNA"/>
</dbReference>
<proteinExistence type="predicted"/>
<dbReference type="Proteomes" id="UP001443914">
    <property type="component" value="Unassembled WGS sequence"/>
</dbReference>
<comment type="caution">
    <text evidence="2">The sequence shown here is derived from an EMBL/GenBank/DDBJ whole genome shotgun (WGS) entry which is preliminary data.</text>
</comment>
<gene>
    <name evidence="2" type="ORF">RND81_05G086500</name>
</gene>
<keyword evidence="3" id="KW-1185">Reference proteome</keyword>
<name>A0AAW1KZ59_SAPOF</name>
<evidence type="ECO:0000313" key="2">
    <source>
        <dbReference type="EMBL" id="KAK9724611.1"/>
    </source>
</evidence>
<evidence type="ECO:0000256" key="1">
    <source>
        <dbReference type="SAM" id="MobiDB-lite"/>
    </source>
</evidence>
<dbReference type="AlphaFoldDB" id="A0AAW1KZ59"/>
<protein>
    <submittedName>
        <fullName evidence="2">Uncharacterized protein</fullName>
    </submittedName>
</protein>
<reference evidence="2" key="1">
    <citation type="submission" date="2024-03" db="EMBL/GenBank/DDBJ databases">
        <title>WGS assembly of Saponaria officinalis var. Norfolk2.</title>
        <authorList>
            <person name="Jenkins J."/>
            <person name="Shu S."/>
            <person name="Grimwood J."/>
            <person name="Barry K."/>
            <person name="Goodstein D."/>
            <person name="Schmutz J."/>
            <person name="Leebens-Mack J."/>
            <person name="Osbourn A."/>
        </authorList>
    </citation>
    <scope>NUCLEOTIDE SEQUENCE [LARGE SCALE GENOMIC DNA]</scope>
    <source>
        <strain evidence="2">JIC</strain>
    </source>
</reference>
<evidence type="ECO:0000313" key="3">
    <source>
        <dbReference type="Proteomes" id="UP001443914"/>
    </source>
</evidence>
<sequence>MSPAKRKRNKAVESAKKNEHHHHLGQNYFNTARQVWMKDGFYPGNTHTEASNGTGTGCASDAAIDVNRADDWFCAMHSKEKQTGKYVIKKPKNQEVADKLELSGPELILHNFHTKDDD</sequence>
<accession>A0AAW1KZ59</accession>
<organism evidence="2 3">
    <name type="scientific">Saponaria officinalis</name>
    <name type="common">Common soapwort</name>
    <name type="synonym">Lychnis saponaria</name>
    <dbReference type="NCBI Taxonomy" id="3572"/>
    <lineage>
        <taxon>Eukaryota</taxon>
        <taxon>Viridiplantae</taxon>
        <taxon>Streptophyta</taxon>
        <taxon>Embryophyta</taxon>
        <taxon>Tracheophyta</taxon>
        <taxon>Spermatophyta</taxon>
        <taxon>Magnoliopsida</taxon>
        <taxon>eudicotyledons</taxon>
        <taxon>Gunneridae</taxon>
        <taxon>Pentapetalae</taxon>
        <taxon>Caryophyllales</taxon>
        <taxon>Caryophyllaceae</taxon>
        <taxon>Caryophylleae</taxon>
        <taxon>Saponaria</taxon>
    </lineage>
</organism>
<feature type="region of interest" description="Disordered" evidence="1">
    <location>
        <begin position="1"/>
        <end position="26"/>
    </location>
</feature>